<comment type="caution">
    <text evidence="2">The sequence shown here is derived from an EMBL/GenBank/DDBJ whole genome shotgun (WGS) entry which is preliminary data.</text>
</comment>
<proteinExistence type="predicted"/>
<dbReference type="EMBL" id="JAPEIS010000001">
    <property type="protein sequence ID" value="KAJ8071898.1"/>
    <property type="molecule type" value="Genomic_DNA"/>
</dbReference>
<reference evidence="2" key="1">
    <citation type="submission" date="2022-11" db="EMBL/GenBank/DDBJ databases">
        <title>Genome Resource of Sclerotinia nivalis Strain SnTB1, a Plant Pathogen Isolated from American Ginseng.</title>
        <authorList>
            <person name="Fan S."/>
        </authorList>
    </citation>
    <scope>NUCLEOTIDE SEQUENCE</scope>
    <source>
        <strain evidence="2">SnTB1</strain>
    </source>
</reference>
<evidence type="ECO:0000259" key="1">
    <source>
        <dbReference type="Pfam" id="PF17172"/>
    </source>
</evidence>
<dbReference type="InterPro" id="IPR012336">
    <property type="entry name" value="Thioredoxin-like_fold"/>
</dbReference>
<dbReference type="Pfam" id="PF17172">
    <property type="entry name" value="GST_N_4"/>
    <property type="match status" value="1"/>
</dbReference>
<protein>
    <recommendedName>
        <fullName evidence="1">Thioredoxin-like fold domain-containing protein</fullName>
    </recommendedName>
</protein>
<evidence type="ECO:0000313" key="3">
    <source>
        <dbReference type="Proteomes" id="UP001152300"/>
    </source>
</evidence>
<name>A0A9X0DS65_9HELO</name>
<dbReference type="OrthoDB" id="5809458at2759"/>
<sequence length="108" mass="12082">MVSVCHQNRLSSQVGQHEVRLGCWFTSSTPKGKIPYILLDNEGSSPFLLADSALIIRILVELDVMSDLNSSLEPAAKTQDMAIHALLEDKFYFYGLSIPHVFCLAELW</sequence>
<feature type="domain" description="Thioredoxin-like fold" evidence="1">
    <location>
        <begin position="27"/>
        <end position="94"/>
    </location>
</feature>
<accession>A0A9X0DS65</accession>
<dbReference type="AlphaFoldDB" id="A0A9X0DS65"/>
<keyword evidence="3" id="KW-1185">Reference proteome</keyword>
<evidence type="ECO:0000313" key="2">
    <source>
        <dbReference type="EMBL" id="KAJ8071898.1"/>
    </source>
</evidence>
<gene>
    <name evidence="2" type="ORF">OCU04_002205</name>
</gene>
<dbReference type="Proteomes" id="UP001152300">
    <property type="component" value="Unassembled WGS sequence"/>
</dbReference>
<organism evidence="2 3">
    <name type="scientific">Sclerotinia nivalis</name>
    <dbReference type="NCBI Taxonomy" id="352851"/>
    <lineage>
        <taxon>Eukaryota</taxon>
        <taxon>Fungi</taxon>
        <taxon>Dikarya</taxon>
        <taxon>Ascomycota</taxon>
        <taxon>Pezizomycotina</taxon>
        <taxon>Leotiomycetes</taxon>
        <taxon>Helotiales</taxon>
        <taxon>Sclerotiniaceae</taxon>
        <taxon>Sclerotinia</taxon>
    </lineage>
</organism>